<keyword evidence="2" id="KW-1185">Reference proteome</keyword>
<comment type="caution">
    <text evidence="1">The sequence shown here is derived from an EMBL/GenBank/DDBJ whole genome shotgun (WGS) entry which is preliminary data.</text>
</comment>
<name>A0A1Q5TU63_9GAMM</name>
<protein>
    <submittedName>
        <fullName evidence="1">Uncharacterized protein</fullName>
    </submittedName>
</protein>
<evidence type="ECO:0000313" key="1">
    <source>
        <dbReference type="EMBL" id="OKP03740.1"/>
    </source>
</evidence>
<proteinExistence type="predicted"/>
<dbReference type="AlphaFoldDB" id="A0A1Q5TU63"/>
<accession>A0A1Q5TU63</accession>
<sequence>MIKSSGLSLNVNTMFNTNQRIEYATDFDIGTLSDVLQYENINSWVYPIP</sequence>
<organism evidence="1 2">
    <name type="scientific">Xenorhabdus thuongxuanensis</name>
    <dbReference type="NCBI Taxonomy" id="1873484"/>
    <lineage>
        <taxon>Bacteria</taxon>
        <taxon>Pseudomonadati</taxon>
        <taxon>Pseudomonadota</taxon>
        <taxon>Gammaproteobacteria</taxon>
        <taxon>Enterobacterales</taxon>
        <taxon>Morganellaceae</taxon>
        <taxon>Xenorhabdus</taxon>
    </lineage>
</organism>
<dbReference type="EMBL" id="MKGR01000024">
    <property type="protein sequence ID" value="OKP03740.1"/>
    <property type="molecule type" value="Genomic_DNA"/>
</dbReference>
<reference evidence="1 2" key="1">
    <citation type="submission" date="2016-09" db="EMBL/GenBank/DDBJ databases">
        <title>Xenorhabdus thuongxuanensis sp. nov. and Xenorhabdus eapokensis sp. nov., isolated from Steinernema species.</title>
        <authorList>
            <person name="Kaempfer P."/>
            <person name="Tobias N.J."/>
            <person name="Phan Ke L."/>
            <person name="Bode H.B."/>
            <person name="Glaeser S.P."/>
        </authorList>
    </citation>
    <scope>NUCLEOTIDE SEQUENCE [LARGE SCALE GENOMIC DNA]</scope>
    <source>
        <strain evidence="1 2">30TX1</strain>
    </source>
</reference>
<dbReference type="Proteomes" id="UP000186277">
    <property type="component" value="Unassembled WGS sequence"/>
</dbReference>
<gene>
    <name evidence="1" type="ORF">Xentx_02887</name>
</gene>
<evidence type="ECO:0000313" key="2">
    <source>
        <dbReference type="Proteomes" id="UP000186277"/>
    </source>
</evidence>